<feature type="binding site" evidence="3">
    <location>
        <begin position="103"/>
        <end position="106"/>
    </location>
    <ligand>
        <name>GTP</name>
        <dbReference type="ChEBI" id="CHEBI:37565"/>
    </ligand>
</feature>
<evidence type="ECO:0000313" key="6">
    <source>
        <dbReference type="Proteomes" id="UP000051952"/>
    </source>
</evidence>
<dbReference type="AlphaFoldDB" id="A0A0S4JYN4"/>
<evidence type="ECO:0000313" key="5">
    <source>
        <dbReference type="EMBL" id="CUG94256.1"/>
    </source>
</evidence>
<accession>A0A0S4JYN4</accession>
<keyword evidence="2 3" id="KW-0342">GTP-binding</keyword>
<dbReference type="PANTHER" id="PTHR45697">
    <property type="entry name" value="ADP-RIBOSYLATION FACTOR-LIKE PROTEIN 2-RELATED"/>
    <property type="match status" value="1"/>
</dbReference>
<dbReference type="VEuPathDB" id="TriTrypDB:BSAL_47275"/>
<dbReference type="Gene3D" id="3.40.50.300">
    <property type="entry name" value="P-loop containing nucleotide triphosphate hydrolases"/>
    <property type="match status" value="1"/>
</dbReference>
<dbReference type="SMART" id="SM00177">
    <property type="entry name" value="ARF"/>
    <property type="match status" value="1"/>
</dbReference>
<dbReference type="Pfam" id="PF00025">
    <property type="entry name" value="Arf"/>
    <property type="match status" value="1"/>
</dbReference>
<name>A0A0S4JYN4_BODSA</name>
<dbReference type="SUPFAM" id="SSF52540">
    <property type="entry name" value="P-loop containing nucleoside triphosphate hydrolases"/>
    <property type="match status" value="1"/>
</dbReference>
<feature type="non-terminal residue" evidence="5">
    <location>
        <position position="1"/>
    </location>
</feature>
<evidence type="ECO:0000256" key="4">
    <source>
        <dbReference type="SAM" id="MobiDB-lite"/>
    </source>
</evidence>
<dbReference type="GO" id="GO:0005525">
    <property type="term" value="F:GTP binding"/>
    <property type="evidence" value="ECO:0007669"/>
    <property type="project" value="UniProtKB-KW"/>
</dbReference>
<dbReference type="OrthoDB" id="2011769at2759"/>
<reference evidence="6" key="1">
    <citation type="submission" date="2015-09" db="EMBL/GenBank/DDBJ databases">
        <authorList>
            <consortium name="Pathogen Informatics"/>
        </authorList>
    </citation>
    <scope>NUCLEOTIDE SEQUENCE [LARGE SCALE GENOMIC DNA]</scope>
    <source>
        <strain evidence="6">Lake Konstanz</strain>
    </source>
</reference>
<organism evidence="5 6">
    <name type="scientific">Bodo saltans</name>
    <name type="common">Flagellated protozoan</name>
    <dbReference type="NCBI Taxonomy" id="75058"/>
    <lineage>
        <taxon>Eukaryota</taxon>
        <taxon>Discoba</taxon>
        <taxon>Euglenozoa</taxon>
        <taxon>Kinetoplastea</taxon>
        <taxon>Metakinetoplastina</taxon>
        <taxon>Eubodonida</taxon>
        <taxon>Bodonidae</taxon>
        <taxon>Bodo</taxon>
    </lineage>
</organism>
<sequence>AVEALLGGHTALHSLFRYFSLDLTPTSSPLRNPHHGPFGLSDEDEADAEGSSHPHPRLRQRRQKKKKNIDSADAKRVEESKAELTQLLEEDKLARVPLLVFANKQDLMGAIPPDQISDILELTRIRDRPWQIQPCSAKTGAGLEGGLDWVVGMVKK</sequence>
<feature type="compositionally biased region" description="Basic and acidic residues" evidence="4">
    <location>
        <begin position="68"/>
        <end position="78"/>
    </location>
</feature>
<keyword evidence="6" id="KW-1185">Reference proteome</keyword>
<dbReference type="InterPro" id="IPR044612">
    <property type="entry name" value="ARL2/3"/>
</dbReference>
<evidence type="ECO:0000256" key="3">
    <source>
        <dbReference type="PIRSR" id="PIRSR606689-1"/>
    </source>
</evidence>
<evidence type="ECO:0000256" key="1">
    <source>
        <dbReference type="ARBA" id="ARBA00022741"/>
    </source>
</evidence>
<gene>
    <name evidence="5" type="ORF">BSAL_47275</name>
</gene>
<protein>
    <submittedName>
        <fullName evidence="5">ARF-like GTPase, putative</fullName>
    </submittedName>
</protein>
<proteinExistence type="predicted"/>
<feature type="compositionally biased region" description="Basic residues" evidence="4">
    <location>
        <begin position="54"/>
        <end position="67"/>
    </location>
</feature>
<feature type="region of interest" description="Disordered" evidence="4">
    <location>
        <begin position="27"/>
        <end position="78"/>
    </location>
</feature>
<dbReference type="EMBL" id="CYKH01002227">
    <property type="protein sequence ID" value="CUG94256.1"/>
    <property type="molecule type" value="Genomic_DNA"/>
</dbReference>
<evidence type="ECO:0000256" key="2">
    <source>
        <dbReference type="ARBA" id="ARBA00023134"/>
    </source>
</evidence>
<dbReference type="InterPro" id="IPR027417">
    <property type="entry name" value="P-loop_NTPase"/>
</dbReference>
<dbReference type="GO" id="GO:0003924">
    <property type="term" value="F:GTPase activity"/>
    <property type="evidence" value="ECO:0007669"/>
    <property type="project" value="InterPro"/>
</dbReference>
<dbReference type="PROSITE" id="PS51417">
    <property type="entry name" value="ARF"/>
    <property type="match status" value="1"/>
</dbReference>
<dbReference type="Proteomes" id="UP000051952">
    <property type="component" value="Unassembled WGS sequence"/>
</dbReference>
<keyword evidence="1 3" id="KW-0547">Nucleotide-binding</keyword>
<dbReference type="InterPro" id="IPR006689">
    <property type="entry name" value="Small_GTPase_ARF/SAR"/>
</dbReference>